<dbReference type="InterPro" id="IPR000001">
    <property type="entry name" value="Kringle"/>
</dbReference>
<dbReference type="InterPro" id="IPR000998">
    <property type="entry name" value="MAM_dom"/>
</dbReference>
<evidence type="ECO:0000256" key="3">
    <source>
        <dbReference type="ARBA" id="ARBA00022461"/>
    </source>
</evidence>
<reference evidence="20" key="3">
    <citation type="submission" date="2015-06" db="UniProtKB">
        <authorList>
            <consortium name="EnsemblMetazoa"/>
        </authorList>
    </citation>
    <scope>IDENTIFICATION</scope>
</reference>
<feature type="domain" description="MAM" evidence="17">
    <location>
        <begin position="234"/>
        <end position="399"/>
    </location>
</feature>
<dbReference type="CDD" id="cd00041">
    <property type="entry name" value="CUB"/>
    <property type="match status" value="1"/>
</dbReference>
<keyword evidence="6 15" id="KW-1133">Transmembrane helix</keyword>
<evidence type="ECO:0000256" key="1">
    <source>
        <dbReference type="ARBA" id="ARBA00004141"/>
    </source>
</evidence>
<reference evidence="21" key="1">
    <citation type="submission" date="2012-12" db="EMBL/GenBank/DDBJ databases">
        <authorList>
            <person name="Hellsten U."/>
            <person name="Grimwood J."/>
            <person name="Chapman J.A."/>
            <person name="Shapiro H."/>
            <person name="Aerts A."/>
            <person name="Otillar R.P."/>
            <person name="Terry A.Y."/>
            <person name="Boore J.L."/>
            <person name="Simakov O."/>
            <person name="Marletaz F."/>
            <person name="Cho S.-J."/>
            <person name="Edsinger-Gonzales E."/>
            <person name="Havlak P."/>
            <person name="Kuo D.-H."/>
            <person name="Larsson T."/>
            <person name="Lv J."/>
            <person name="Arendt D."/>
            <person name="Savage R."/>
            <person name="Osoegawa K."/>
            <person name="de Jong P."/>
            <person name="Lindberg D.R."/>
            <person name="Seaver E.C."/>
            <person name="Weisblat D.A."/>
            <person name="Putnam N.H."/>
            <person name="Grigoriev I.V."/>
            <person name="Rokhsar D.S."/>
        </authorList>
    </citation>
    <scope>NUCLEOTIDE SEQUENCE</scope>
    <source>
        <strain evidence="21">I ESC-2004</strain>
    </source>
</reference>
<gene>
    <name evidence="19" type="ORF">CAPTEDRAFT_188177</name>
</gene>
<protein>
    <recommendedName>
        <fullName evidence="22">CUB domain-containing protein</fullName>
    </recommendedName>
</protein>
<keyword evidence="2 14" id="KW-0813">Transport</keyword>
<dbReference type="SMART" id="SM00042">
    <property type="entry name" value="CUB"/>
    <property type="match status" value="1"/>
</dbReference>
<dbReference type="EMBL" id="KB308834">
    <property type="protein sequence ID" value="ELT96394.1"/>
    <property type="molecule type" value="Genomic_DNA"/>
</dbReference>
<dbReference type="InterPro" id="IPR035914">
    <property type="entry name" value="Sperma_CUB_dom_sf"/>
</dbReference>
<feature type="domain" description="MAM" evidence="17">
    <location>
        <begin position="493"/>
        <end position="633"/>
    </location>
</feature>
<dbReference type="PROSITE" id="PS01180">
    <property type="entry name" value="CUB"/>
    <property type="match status" value="1"/>
</dbReference>
<evidence type="ECO:0008006" key="22">
    <source>
        <dbReference type="Google" id="ProtNLM"/>
    </source>
</evidence>
<evidence type="ECO:0000256" key="9">
    <source>
        <dbReference type="ARBA" id="ARBA00023136"/>
    </source>
</evidence>
<dbReference type="SMART" id="SM00137">
    <property type="entry name" value="MAM"/>
    <property type="match status" value="1"/>
</dbReference>
<dbReference type="InterPro" id="IPR013806">
    <property type="entry name" value="Kringle-like"/>
</dbReference>
<dbReference type="SMART" id="SM00130">
    <property type="entry name" value="KR"/>
    <property type="match status" value="1"/>
</dbReference>
<evidence type="ECO:0000259" key="16">
    <source>
        <dbReference type="PROSITE" id="PS01180"/>
    </source>
</evidence>
<keyword evidence="21" id="KW-1185">Reference proteome</keyword>
<dbReference type="InterPro" id="IPR001873">
    <property type="entry name" value="ENaC"/>
</dbReference>
<dbReference type="PANTHER" id="PTHR11690">
    <property type="entry name" value="AMILORIDE-SENSITIVE SODIUM CHANNEL-RELATED"/>
    <property type="match status" value="1"/>
</dbReference>
<accession>R7TRY2</accession>
<dbReference type="EMBL" id="AMQN01011335">
    <property type="status" value="NOT_ANNOTATED_CDS"/>
    <property type="molecule type" value="Genomic_DNA"/>
</dbReference>
<evidence type="ECO:0000256" key="5">
    <source>
        <dbReference type="ARBA" id="ARBA00022692"/>
    </source>
</evidence>
<dbReference type="EMBL" id="AMQN01011333">
    <property type="status" value="NOT_ANNOTATED_CDS"/>
    <property type="molecule type" value="Genomic_DNA"/>
</dbReference>
<keyword evidence="4 13" id="KW-0420">Kringle</keyword>
<dbReference type="Pfam" id="PF00858">
    <property type="entry name" value="ASC"/>
    <property type="match status" value="3"/>
</dbReference>
<dbReference type="EnsemblMetazoa" id="CapteT188177">
    <property type="protein sequence ID" value="CapteP188177"/>
    <property type="gene ID" value="CapteG188177"/>
</dbReference>
<dbReference type="Gene3D" id="2.60.120.290">
    <property type="entry name" value="Spermadhesin, CUB domain"/>
    <property type="match status" value="1"/>
</dbReference>
<proteinExistence type="inferred from homology"/>
<dbReference type="InterPro" id="IPR038178">
    <property type="entry name" value="Kringle_sf"/>
</dbReference>
<feature type="transmembrane region" description="Helical" evidence="15">
    <location>
        <begin position="41"/>
        <end position="59"/>
    </location>
</feature>
<dbReference type="PROSITE" id="PS50070">
    <property type="entry name" value="KRINGLE_2"/>
    <property type="match status" value="1"/>
</dbReference>
<dbReference type="Gene3D" id="2.40.20.10">
    <property type="entry name" value="Plasminogen Kringle 4"/>
    <property type="match status" value="1"/>
</dbReference>
<dbReference type="EMBL" id="AMQN01011336">
    <property type="status" value="NOT_ANNOTATED_CDS"/>
    <property type="molecule type" value="Genomic_DNA"/>
</dbReference>
<evidence type="ECO:0000256" key="4">
    <source>
        <dbReference type="ARBA" id="ARBA00022572"/>
    </source>
</evidence>
<name>R7TRY2_CAPTE</name>
<evidence type="ECO:0000256" key="11">
    <source>
        <dbReference type="ARBA" id="ARBA00023201"/>
    </source>
</evidence>
<dbReference type="Gene3D" id="2.60.120.200">
    <property type="match status" value="2"/>
</dbReference>
<keyword evidence="7" id="KW-0915">Sodium</keyword>
<evidence type="ECO:0000256" key="2">
    <source>
        <dbReference type="ARBA" id="ARBA00022448"/>
    </source>
</evidence>
<evidence type="ECO:0000313" key="20">
    <source>
        <dbReference type="EnsemblMetazoa" id="CapteP188177"/>
    </source>
</evidence>
<evidence type="ECO:0000313" key="19">
    <source>
        <dbReference type="EMBL" id="ELT96394.1"/>
    </source>
</evidence>
<keyword evidence="8 14" id="KW-0406">Ion transport</keyword>
<dbReference type="EMBL" id="AMQN01011334">
    <property type="status" value="NOT_ANNOTATED_CDS"/>
    <property type="molecule type" value="Genomic_DNA"/>
</dbReference>
<evidence type="ECO:0000256" key="7">
    <source>
        <dbReference type="ARBA" id="ARBA00023053"/>
    </source>
</evidence>
<dbReference type="Proteomes" id="UP000014760">
    <property type="component" value="Unassembled WGS sequence"/>
</dbReference>
<dbReference type="Gene3D" id="1.10.287.770">
    <property type="entry name" value="YojJ-like"/>
    <property type="match status" value="1"/>
</dbReference>
<keyword evidence="10" id="KW-1015">Disulfide bond</keyword>
<keyword evidence="5 14" id="KW-0812">Transmembrane</keyword>
<dbReference type="PANTHER" id="PTHR11690:SF300">
    <property type="entry name" value="PICKPOCKET PROTEIN 19"/>
    <property type="match status" value="1"/>
</dbReference>
<keyword evidence="3 14" id="KW-0894">Sodium channel</keyword>
<dbReference type="SUPFAM" id="SSF49899">
    <property type="entry name" value="Concanavalin A-like lectins/glucanases"/>
    <property type="match status" value="2"/>
</dbReference>
<comment type="caution">
    <text evidence="13">Lacks conserved residue(s) required for the propagation of feature annotation.</text>
</comment>
<dbReference type="Pfam" id="PF00629">
    <property type="entry name" value="MAM"/>
    <property type="match status" value="1"/>
</dbReference>
<keyword evidence="12 14" id="KW-0407">Ion channel</keyword>
<feature type="domain" description="Kringle" evidence="18">
    <location>
        <begin position="403"/>
        <end position="487"/>
    </location>
</feature>
<evidence type="ECO:0000256" key="8">
    <source>
        <dbReference type="ARBA" id="ARBA00023065"/>
    </source>
</evidence>
<dbReference type="OrthoDB" id="6159883at2759"/>
<comment type="similarity">
    <text evidence="14">Belongs to the amiloride-sensitive sodium channel (TC 1.A.6) family.</text>
</comment>
<feature type="transmembrane region" description="Helical" evidence="15">
    <location>
        <begin position="1887"/>
        <end position="1911"/>
    </location>
</feature>
<evidence type="ECO:0000256" key="15">
    <source>
        <dbReference type="SAM" id="Phobius"/>
    </source>
</evidence>
<evidence type="ECO:0000256" key="10">
    <source>
        <dbReference type="ARBA" id="ARBA00023157"/>
    </source>
</evidence>
<feature type="domain" description="CUB" evidence="16">
    <location>
        <begin position="702"/>
        <end position="816"/>
    </location>
</feature>
<dbReference type="InterPro" id="IPR013320">
    <property type="entry name" value="ConA-like_dom_sf"/>
</dbReference>
<evidence type="ECO:0000256" key="14">
    <source>
        <dbReference type="RuleBase" id="RU000679"/>
    </source>
</evidence>
<dbReference type="GO" id="GO:0005886">
    <property type="term" value="C:plasma membrane"/>
    <property type="evidence" value="ECO:0007669"/>
    <property type="project" value="TreeGrafter"/>
</dbReference>
<dbReference type="SUPFAM" id="SSF49854">
    <property type="entry name" value="Spermadhesin, CUB domain"/>
    <property type="match status" value="1"/>
</dbReference>
<evidence type="ECO:0000259" key="18">
    <source>
        <dbReference type="PROSITE" id="PS50070"/>
    </source>
</evidence>
<reference evidence="19 21" key="2">
    <citation type="journal article" date="2013" name="Nature">
        <title>Insights into bilaterian evolution from three spiralian genomes.</title>
        <authorList>
            <person name="Simakov O."/>
            <person name="Marletaz F."/>
            <person name="Cho S.J."/>
            <person name="Edsinger-Gonzales E."/>
            <person name="Havlak P."/>
            <person name="Hellsten U."/>
            <person name="Kuo D.H."/>
            <person name="Larsson T."/>
            <person name="Lv J."/>
            <person name="Arendt D."/>
            <person name="Savage R."/>
            <person name="Osoegawa K."/>
            <person name="de Jong P."/>
            <person name="Grimwood J."/>
            <person name="Chapman J.A."/>
            <person name="Shapiro H."/>
            <person name="Aerts A."/>
            <person name="Otillar R.P."/>
            <person name="Terry A.Y."/>
            <person name="Boore J.L."/>
            <person name="Grigoriev I.V."/>
            <person name="Lindberg D.R."/>
            <person name="Seaver E.C."/>
            <person name="Weisblat D.A."/>
            <person name="Putnam N.H."/>
            <person name="Rokhsar D.S."/>
        </authorList>
    </citation>
    <scope>NUCLEOTIDE SEQUENCE</scope>
    <source>
        <strain evidence="19 21">I ESC-2004</strain>
    </source>
</reference>
<evidence type="ECO:0000256" key="6">
    <source>
        <dbReference type="ARBA" id="ARBA00022989"/>
    </source>
</evidence>
<keyword evidence="11 14" id="KW-0739">Sodium transport</keyword>
<dbReference type="Pfam" id="PF00431">
    <property type="entry name" value="CUB"/>
    <property type="match status" value="1"/>
</dbReference>
<dbReference type="SUPFAM" id="SSF57440">
    <property type="entry name" value="Kringle-like"/>
    <property type="match status" value="1"/>
</dbReference>
<evidence type="ECO:0000256" key="12">
    <source>
        <dbReference type="ARBA" id="ARBA00023303"/>
    </source>
</evidence>
<comment type="subcellular location">
    <subcellularLocation>
        <location evidence="1">Membrane</location>
        <topology evidence="1">Multi-pass membrane protein</topology>
    </subcellularLocation>
</comment>
<organism evidence="19">
    <name type="scientific">Capitella teleta</name>
    <name type="common">Polychaete worm</name>
    <dbReference type="NCBI Taxonomy" id="283909"/>
    <lineage>
        <taxon>Eukaryota</taxon>
        <taxon>Metazoa</taxon>
        <taxon>Spiralia</taxon>
        <taxon>Lophotrochozoa</taxon>
        <taxon>Annelida</taxon>
        <taxon>Polychaeta</taxon>
        <taxon>Sedentaria</taxon>
        <taxon>Scolecida</taxon>
        <taxon>Capitellidae</taxon>
        <taxon>Capitella</taxon>
    </lineage>
</organism>
<evidence type="ECO:0000256" key="13">
    <source>
        <dbReference type="PROSITE-ProRule" id="PRU00121"/>
    </source>
</evidence>
<dbReference type="Gene3D" id="2.60.470.10">
    <property type="entry name" value="Acid-sensing ion channels like domains"/>
    <property type="match status" value="1"/>
</dbReference>
<dbReference type="PROSITE" id="PS50060">
    <property type="entry name" value="MAM_2"/>
    <property type="match status" value="2"/>
</dbReference>
<dbReference type="InterPro" id="IPR000859">
    <property type="entry name" value="CUB_dom"/>
</dbReference>
<dbReference type="HOGENOM" id="CLU_230267_0_0_1"/>
<dbReference type="GO" id="GO:0015280">
    <property type="term" value="F:ligand-gated sodium channel activity"/>
    <property type="evidence" value="ECO:0007669"/>
    <property type="project" value="TreeGrafter"/>
</dbReference>
<sequence length="1931" mass="218032">MTPEPEKTPSWKSLLYDYTQETTLHGLRYVTLRSAFVIRKIIWMVVLLGAFSLFVYLVVDKVQHLMSHPKAVNVEIKYNGTMVFPAVTICNANQFKLTKLQESGLYDLMVEVAESKASDVIYPILNEKEDDVCREHYSLHLGICGIPNSAKYSSGVIPSLWDPWLEEIMETSRAVCMSLCFNLYPTACSSILYNTVERSCTLTSYIGSTASEKCANSSHYEYYRKHRCTQDKTVFCTFEHSTSCKLTASQEEIDKWSFERASDVGQPFIDNTLSQRTGSFLYILGRDTGENIRAVMFTEYINTTGMCVKFAYHISGSAQKAHVNVSALTEDKQETVVGTVRQIYTTAPWLLFWNYLPPGNNIVTILGDRGSGGQSELAVDEFENVSYGDEPRIRRGCLLTRAGQEYMGIKNVTSTGQTCLYWKGVESGMASLIETDVPFNHLFPDHTIEEAENFCRSIPPLGSLPGCFVSAEIWAEGSFQTCDLPYCHALKSVDCTFSDPFFCGYRFETDIPYQWYAGDSDDIEGNDPYLLLSSNLGERGSQARMTTPFVEVTSQTNLYFDLYLSSSTNSTMSSLSIYQMEENIQKLLIYSVEEAAPNRWKTYEAALSLGKYTISFEGTMGAPFLSDMAIRNVRTKIETNSEDTVSYAPILTSVECEFDTTEICGYTYKTTTRGFAWSLVPEESLHQLLSGDFEEYLNGSDCRHVNIGLEGSFQSDNYPDNYPEYTCTYFILNSKNASINLVANEFHIEEGAKTCAYDGLEVRILNNNQLQKEKTLCGYLVPETIVGNYQTKTVSMKFYADDYYSFSGFNISYRMTPLPGQAAPGMSLAIPMLNTLPTWTETFKLLSPIYETSGDKYCVDMVLYAGASFTVTLTQISNADENHESLLLRAPFGFGETRHRILMTLPYEHQQMHTHVLSLQAEVSRNSLMTAKSYAAGLDYVNVMKNMTCGDAQSKLAETPYCQFPPEGNGPPVCTMQPASYTTDYAMAVPLTYTTDNSEAIMVTPKLTNTSVDCCLEFKSKLMIGPTHLLTKDPCSVLYGTLSIYDFDNPDGDIFAKFEIFQCNKWIANRVSFSAGVERFAFSFSRTIKATAFDDIPAQVAFFVSDIEVLNTTCVSTDGDTLATYYVPYNYTKSDIVNKTNKTNYNQTEDHLGESVPYYDHLVSLLGGQSMDDVYNKLSHAETDLIFGCSWNGLSSDCIVKKEITDSGACYTFNGDHYGIARESDRTGSVYGLNVLINAEVYEYATVFNQSDIGIKVHLHSQNDEANVLDAGFGVAPGIHALAAVTHSETVSLSPPWGKCADIPLLTNATYSRQRCILECAGNATIETYKIFEKQDLCEPDCPDACHTEDNAISLSSIKMSGDVTRKLIQPNISGIEEKYSMAQNIRHRVESEILDEMLTILIHSQATLAEANAVIRSDIDSEATSVIYRIEDAITMFLDLSKQDIRNVFFNEFDLYVEGYANDSNAMVLTLTDLSDRLIIAMTQLEISLSMKIKGMYIPGAAQQEQYWENLKNNIMEIGTDFYTAYTLYDERDNERENNKVQLKYALPLKQQSLIGEACEHVAVEDIYEDMFEQYDSYNLSTSSKNFDWAPYRATLGKVSQAIPGLIAGRECFIGYKGFLDEVGAWLTELESRPGLQRRSSGFGEDYYEYADEMEAFLEEGFLLYIHNNWSKSDLAKEIETLDLEARMTELSLYVSTFQENTINYLKNSIRTITDDIRDLYIKAMDVEMKFSEYLRDTRFEADLRTSMIWKEPYPRLQSPEIIKNRLSSGQIWQSWPDTMTLSNFAGSRSSRVIDKTTKKFGDELIDFYLGTIELELETSFGNLKSSLGIMNDYFANYLREERVDDTFVSTNFLQLDIFYSELKYSRMEQIKDYNIATLFSEIGGYMGLLLGGSCITLIEFLDLFLYNCFRKATRKKRRNVITVKSNRGE</sequence>
<evidence type="ECO:0000313" key="21">
    <source>
        <dbReference type="Proteomes" id="UP000014760"/>
    </source>
</evidence>
<evidence type="ECO:0000259" key="17">
    <source>
        <dbReference type="PROSITE" id="PS50060"/>
    </source>
</evidence>
<keyword evidence="9 15" id="KW-0472">Membrane</keyword>